<feature type="compositionally biased region" description="Basic residues" evidence="1">
    <location>
        <begin position="1"/>
        <end position="10"/>
    </location>
</feature>
<dbReference type="EMBL" id="JANBVN010000087">
    <property type="protein sequence ID" value="KAJ9148204.1"/>
    <property type="molecule type" value="Genomic_DNA"/>
</dbReference>
<protein>
    <submittedName>
        <fullName evidence="2">Uncharacterized protein</fullName>
    </submittedName>
</protein>
<keyword evidence="3" id="KW-1185">Reference proteome</keyword>
<evidence type="ECO:0000313" key="3">
    <source>
        <dbReference type="Proteomes" id="UP001174691"/>
    </source>
</evidence>
<feature type="region of interest" description="Disordered" evidence="1">
    <location>
        <begin position="51"/>
        <end position="96"/>
    </location>
</feature>
<gene>
    <name evidence="2" type="ORF">NKR19_g5994</name>
</gene>
<evidence type="ECO:0000256" key="1">
    <source>
        <dbReference type="SAM" id="MobiDB-lite"/>
    </source>
</evidence>
<comment type="caution">
    <text evidence="2">The sequence shown here is derived from an EMBL/GenBank/DDBJ whole genome shotgun (WGS) entry which is preliminary data.</text>
</comment>
<dbReference type="Proteomes" id="UP001174691">
    <property type="component" value="Unassembled WGS sequence"/>
</dbReference>
<feature type="region of interest" description="Disordered" evidence="1">
    <location>
        <begin position="1"/>
        <end position="23"/>
    </location>
</feature>
<name>A0AA38VF49_9PEZI</name>
<organism evidence="2 3">
    <name type="scientific">Coniochaeta hoffmannii</name>
    <dbReference type="NCBI Taxonomy" id="91930"/>
    <lineage>
        <taxon>Eukaryota</taxon>
        <taxon>Fungi</taxon>
        <taxon>Dikarya</taxon>
        <taxon>Ascomycota</taxon>
        <taxon>Pezizomycotina</taxon>
        <taxon>Sordariomycetes</taxon>
        <taxon>Sordariomycetidae</taxon>
        <taxon>Coniochaetales</taxon>
        <taxon>Coniochaetaceae</taxon>
        <taxon>Coniochaeta</taxon>
    </lineage>
</organism>
<accession>A0AA38VF49</accession>
<proteinExistence type="predicted"/>
<feature type="compositionally biased region" description="Polar residues" evidence="1">
    <location>
        <begin position="58"/>
        <end position="73"/>
    </location>
</feature>
<reference evidence="2" key="1">
    <citation type="submission" date="2022-07" db="EMBL/GenBank/DDBJ databases">
        <title>Fungi with potential for degradation of polypropylene.</title>
        <authorList>
            <person name="Gostincar C."/>
        </authorList>
    </citation>
    <scope>NUCLEOTIDE SEQUENCE</scope>
    <source>
        <strain evidence="2">EXF-13287</strain>
    </source>
</reference>
<dbReference type="AlphaFoldDB" id="A0AA38VF49"/>
<evidence type="ECO:0000313" key="2">
    <source>
        <dbReference type="EMBL" id="KAJ9148204.1"/>
    </source>
</evidence>
<sequence length="96" mass="10383">MLGSRRHRPPPKQQPLTAATAHPNAAMAAAAVFKQREQQPASLSAAAAAAALRARPMTPTNVGETGTTKTWQQRIDDRTDLPQSKSRSPPAKFKRE</sequence>